<evidence type="ECO:0000256" key="1">
    <source>
        <dbReference type="ARBA" id="ARBA00004123"/>
    </source>
</evidence>
<dbReference type="Proteomes" id="UP001642405">
    <property type="component" value="Unassembled WGS sequence"/>
</dbReference>
<keyword evidence="4" id="KW-0805">Transcription regulation</keyword>
<feature type="compositionally biased region" description="Polar residues" evidence="8">
    <location>
        <begin position="1"/>
        <end position="13"/>
    </location>
</feature>
<dbReference type="CDD" id="cd12148">
    <property type="entry name" value="fungal_TF_MHR"/>
    <property type="match status" value="1"/>
</dbReference>
<reference evidence="10 11" key="1">
    <citation type="submission" date="2024-01" db="EMBL/GenBank/DDBJ databases">
        <authorList>
            <person name="Allen C."/>
            <person name="Tagirdzhanova G."/>
        </authorList>
    </citation>
    <scope>NUCLEOTIDE SEQUENCE [LARGE SCALE GENOMIC DNA]</scope>
</reference>
<comment type="subcellular location">
    <subcellularLocation>
        <location evidence="1">Nucleus</location>
    </subcellularLocation>
</comment>
<dbReference type="SMART" id="SM00066">
    <property type="entry name" value="GAL4"/>
    <property type="match status" value="1"/>
</dbReference>
<sequence>MDRSVSDSADATPSPTPRDARSNTPGRKYGFSCSACRRRKVRCDAHKPTCRGCVRLGEACVYPTASNASVARLTSALERSEARVATLQETLSRQGQPEAARTAEEPGEPGEPGEPREPGQVDTHAETQPASAADKGLVLDEHGTVQYYGATSRFHLALPPQAGPGGLGGVPPVPPPDEAYHRRWLLSNARFQAVWDRAVLANLRALTHDVIRAETGGAVLLDIFWTWQAPLHNYMYRRTFTRDMALGGEGPYFSALLLNVILAHACRHVPADDATFAPYEKGDVFLRRAKMLLMEDLEHDKPRIPTIQALLLLGGRQCAVGRNAQGWLYTGMAIRMLKHLGWHLPKAEAVPQSYQGQHGQQGQHGHGQHCVSLLERLEPDDLEARKRLCLSAYVWDK</sequence>
<dbReference type="PROSITE" id="PS50048">
    <property type="entry name" value="ZN2_CY6_FUNGAL_2"/>
    <property type="match status" value="1"/>
</dbReference>
<keyword evidence="7" id="KW-0539">Nucleus</keyword>
<feature type="domain" description="Zn(2)-C6 fungal-type" evidence="9">
    <location>
        <begin position="32"/>
        <end position="62"/>
    </location>
</feature>
<evidence type="ECO:0000256" key="8">
    <source>
        <dbReference type="SAM" id="MobiDB-lite"/>
    </source>
</evidence>
<dbReference type="EMBL" id="CAWUHB010000012">
    <property type="protein sequence ID" value="CAK7216604.1"/>
    <property type="molecule type" value="Genomic_DNA"/>
</dbReference>
<dbReference type="InterPro" id="IPR051615">
    <property type="entry name" value="Transcr_Regulatory_Elem"/>
</dbReference>
<feature type="compositionally biased region" description="Basic and acidic residues" evidence="8">
    <location>
        <begin position="113"/>
        <end position="125"/>
    </location>
</feature>
<dbReference type="Pfam" id="PF04082">
    <property type="entry name" value="Fungal_trans"/>
    <property type="match status" value="1"/>
</dbReference>
<evidence type="ECO:0000256" key="2">
    <source>
        <dbReference type="ARBA" id="ARBA00022723"/>
    </source>
</evidence>
<dbReference type="Gene3D" id="4.10.240.10">
    <property type="entry name" value="Zn(2)-C6 fungal-type DNA-binding domain"/>
    <property type="match status" value="1"/>
</dbReference>
<keyword evidence="11" id="KW-1185">Reference proteome</keyword>
<dbReference type="PROSITE" id="PS00463">
    <property type="entry name" value="ZN2_CY6_FUNGAL_1"/>
    <property type="match status" value="1"/>
</dbReference>
<keyword evidence="3" id="KW-0862">Zinc</keyword>
<evidence type="ECO:0000256" key="5">
    <source>
        <dbReference type="ARBA" id="ARBA00023125"/>
    </source>
</evidence>
<dbReference type="Pfam" id="PF00172">
    <property type="entry name" value="Zn_clus"/>
    <property type="match status" value="1"/>
</dbReference>
<dbReference type="CDD" id="cd00067">
    <property type="entry name" value="GAL4"/>
    <property type="match status" value="1"/>
</dbReference>
<dbReference type="PANTHER" id="PTHR31313">
    <property type="entry name" value="TY1 ENHANCER ACTIVATOR"/>
    <property type="match status" value="1"/>
</dbReference>
<comment type="caution">
    <text evidence="10">The sequence shown here is derived from an EMBL/GenBank/DDBJ whole genome shotgun (WGS) entry which is preliminary data.</text>
</comment>
<evidence type="ECO:0000313" key="11">
    <source>
        <dbReference type="Proteomes" id="UP001642405"/>
    </source>
</evidence>
<evidence type="ECO:0000313" key="10">
    <source>
        <dbReference type="EMBL" id="CAK7216604.1"/>
    </source>
</evidence>
<dbReference type="PANTHER" id="PTHR31313:SF85">
    <property type="entry name" value="ZN(II)2CYS6 TRANSCRIPTION FACTOR (EUROFUNG)"/>
    <property type="match status" value="1"/>
</dbReference>
<dbReference type="InterPro" id="IPR036864">
    <property type="entry name" value="Zn2-C6_fun-type_DNA-bd_sf"/>
</dbReference>
<keyword evidence="5" id="KW-0238">DNA-binding</keyword>
<evidence type="ECO:0000256" key="6">
    <source>
        <dbReference type="ARBA" id="ARBA00023163"/>
    </source>
</evidence>
<protein>
    <recommendedName>
        <fullName evidence="9">Zn(2)-C6 fungal-type domain-containing protein</fullName>
    </recommendedName>
</protein>
<keyword evidence="2" id="KW-0479">Metal-binding</keyword>
<gene>
    <name evidence="10" type="ORF">SCUCBS95973_002863</name>
</gene>
<evidence type="ECO:0000256" key="7">
    <source>
        <dbReference type="ARBA" id="ARBA00023242"/>
    </source>
</evidence>
<feature type="region of interest" description="Disordered" evidence="8">
    <location>
        <begin position="1"/>
        <end position="30"/>
    </location>
</feature>
<evidence type="ECO:0000256" key="3">
    <source>
        <dbReference type="ARBA" id="ARBA00022833"/>
    </source>
</evidence>
<name>A0ABP0BAK7_9PEZI</name>
<accession>A0ABP0BAK7</accession>
<evidence type="ECO:0000259" key="9">
    <source>
        <dbReference type="PROSITE" id="PS50048"/>
    </source>
</evidence>
<proteinExistence type="predicted"/>
<feature type="region of interest" description="Disordered" evidence="8">
    <location>
        <begin position="88"/>
        <end position="136"/>
    </location>
</feature>
<organism evidence="10 11">
    <name type="scientific">Sporothrix curviconia</name>
    <dbReference type="NCBI Taxonomy" id="1260050"/>
    <lineage>
        <taxon>Eukaryota</taxon>
        <taxon>Fungi</taxon>
        <taxon>Dikarya</taxon>
        <taxon>Ascomycota</taxon>
        <taxon>Pezizomycotina</taxon>
        <taxon>Sordariomycetes</taxon>
        <taxon>Sordariomycetidae</taxon>
        <taxon>Ophiostomatales</taxon>
        <taxon>Ophiostomataceae</taxon>
        <taxon>Sporothrix</taxon>
    </lineage>
</organism>
<dbReference type="SUPFAM" id="SSF57701">
    <property type="entry name" value="Zn2/Cys6 DNA-binding domain"/>
    <property type="match status" value="1"/>
</dbReference>
<keyword evidence="6" id="KW-0804">Transcription</keyword>
<evidence type="ECO:0000256" key="4">
    <source>
        <dbReference type="ARBA" id="ARBA00023015"/>
    </source>
</evidence>
<dbReference type="InterPro" id="IPR001138">
    <property type="entry name" value="Zn2Cys6_DnaBD"/>
</dbReference>
<dbReference type="InterPro" id="IPR007219">
    <property type="entry name" value="XnlR_reg_dom"/>
</dbReference>